<dbReference type="STRING" id="7868.ENSCMIP00000042983"/>
<feature type="domain" description="Ig-like" evidence="13">
    <location>
        <begin position="235"/>
        <end position="331"/>
    </location>
</feature>
<keyword evidence="8" id="KW-0325">Glycoprotein</keyword>
<keyword evidence="6 12" id="KW-0472">Membrane</keyword>
<keyword evidence="7" id="KW-1015">Disulfide bond</keyword>
<evidence type="ECO:0000256" key="6">
    <source>
        <dbReference type="ARBA" id="ARBA00023136"/>
    </source>
</evidence>
<dbReference type="GeneID" id="103186350"/>
<reference evidence="15" key="2">
    <citation type="journal article" date="2007" name="PLoS Biol.">
        <title>Survey sequencing and comparative analysis of the elephant shark (Callorhinchus milii) genome.</title>
        <authorList>
            <person name="Venkatesh B."/>
            <person name="Kirkness E.F."/>
            <person name="Loh Y.H."/>
            <person name="Halpern A.L."/>
            <person name="Lee A.P."/>
            <person name="Johnson J."/>
            <person name="Dandona N."/>
            <person name="Viswanathan L.D."/>
            <person name="Tay A."/>
            <person name="Venter J.C."/>
            <person name="Strausberg R.L."/>
            <person name="Brenner S."/>
        </authorList>
    </citation>
    <scope>NUCLEOTIDE SEQUENCE [LARGE SCALE GENOMIC DNA]</scope>
</reference>
<feature type="transmembrane region" description="Helical" evidence="12">
    <location>
        <begin position="349"/>
        <end position="372"/>
    </location>
</feature>
<dbReference type="InterPro" id="IPR007110">
    <property type="entry name" value="Ig-like_dom"/>
</dbReference>
<evidence type="ECO:0000256" key="9">
    <source>
        <dbReference type="ARBA" id="ARBA00023306"/>
    </source>
</evidence>
<dbReference type="InterPro" id="IPR003599">
    <property type="entry name" value="Ig_sub"/>
</dbReference>
<evidence type="ECO:0000256" key="8">
    <source>
        <dbReference type="ARBA" id="ARBA00023180"/>
    </source>
</evidence>
<evidence type="ECO:0000256" key="10">
    <source>
        <dbReference type="ARBA" id="ARBA00023319"/>
    </source>
</evidence>
<dbReference type="OMA" id="TIDYMCC"/>
<reference evidence="14" key="5">
    <citation type="submission" date="2025-09" db="UniProtKB">
        <authorList>
            <consortium name="Ensembl"/>
        </authorList>
    </citation>
    <scope>IDENTIFICATION</scope>
</reference>
<dbReference type="SUPFAM" id="SSF48726">
    <property type="entry name" value="Immunoglobulin"/>
    <property type="match status" value="3"/>
</dbReference>
<dbReference type="Pfam" id="PF13927">
    <property type="entry name" value="Ig_3"/>
    <property type="match status" value="1"/>
</dbReference>
<evidence type="ECO:0000256" key="4">
    <source>
        <dbReference type="ARBA" id="ARBA00022729"/>
    </source>
</evidence>
<dbReference type="PANTHER" id="PTHR44888">
    <property type="entry name" value="HEPACAM FAMILY MEMBER 2-RELATED"/>
    <property type="match status" value="1"/>
</dbReference>
<evidence type="ECO:0000256" key="11">
    <source>
        <dbReference type="ARBA" id="ARBA00046288"/>
    </source>
</evidence>
<proteinExistence type="predicted"/>
<dbReference type="InterPro" id="IPR036179">
    <property type="entry name" value="Ig-like_dom_sf"/>
</dbReference>
<protein>
    <recommendedName>
        <fullName evidence="13">Ig-like domain-containing protein</fullName>
    </recommendedName>
</protein>
<dbReference type="InParanoid" id="A0A4W3JXN4"/>
<dbReference type="SMART" id="SM00408">
    <property type="entry name" value="IGc2"/>
    <property type="match status" value="1"/>
</dbReference>
<dbReference type="Pfam" id="PF07686">
    <property type="entry name" value="V-set"/>
    <property type="match status" value="1"/>
</dbReference>
<sequence>MGHDALMDPLGSRLHLLLYQICIVTIGTSGTVKVTVPTQLILGTVGQSLLLPANYTTDSGDHQVQITWTFQSQSSGSMLLVTATNNVLTHDMEHGHRFFLSPTSASLWINPVELRDEGEYTVKVTVSGVKVASASRQLTVHVNVPVSKPVVWSEPVWGAVENVDNATLNCSVDNGTKIVYQWLKAGKPIRPSSRHTFSSDNKTLFISPVLKEDLSNYSCVARNPISANESEPVTPNIYYGPYDLTVNSEAQYKIREGVFAIGKGMPILFKCSASSNPPNVYSWFQKSNNETRPIQWGPLLRINSGKAPEKADYTCCVYNNITGKRDEAQVTLILSVAGQEAKKHTRSSLHSLTIIVAISLALIVCVLFYFCFRRCYPRKVIRQELYHRSPIEYIRAHEMSVAHESSMDDYGIYEFVAVPEPAQVQQARPDKLSTVYDFIRAPDLHTTIYEVICHSPETF</sequence>
<dbReference type="CTD" id="253012"/>
<dbReference type="InterPro" id="IPR003598">
    <property type="entry name" value="Ig_sub2"/>
</dbReference>
<evidence type="ECO:0000256" key="3">
    <source>
        <dbReference type="ARBA" id="ARBA00022692"/>
    </source>
</evidence>
<reference evidence="15" key="3">
    <citation type="journal article" date="2014" name="Nature">
        <title>Elephant shark genome provides unique insights into gnathostome evolution.</title>
        <authorList>
            <consortium name="International Elephant Shark Genome Sequencing Consortium"/>
            <person name="Venkatesh B."/>
            <person name="Lee A.P."/>
            <person name="Ravi V."/>
            <person name="Maurya A.K."/>
            <person name="Lian M.M."/>
            <person name="Swann J.B."/>
            <person name="Ohta Y."/>
            <person name="Flajnik M.F."/>
            <person name="Sutoh Y."/>
            <person name="Kasahara M."/>
            <person name="Hoon S."/>
            <person name="Gangu V."/>
            <person name="Roy S.W."/>
            <person name="Irimia M."/>
            <person name="Korzh V."/>
            <person name="Kondrychyn I."/>
            <person name="Lim Z.W."/>
            <person name="Tay B.H."/>
            <person name="Tohari S."/>
            <person name="Kong K.W."/>
            <person name="Ho S."/>
            <person name="Lorente-Galdos B."/>
            <person name="Quilez J."/>
            <person name="Marques-Bonet T."/>
            <person name="Raney B.J."/>
            <person name="Ingham P.W."/>
            <person name="Tay A."/>
            <person name="Hillier L.W."/>
            <person name="Minx P."/>
            <person name="Boehm T."/>
            <person name="Wilson R.K."/>
            <person name="Brenner S."/>
            <person name="Warren W.C."/>
        </authorList>
    </citation>
    <scope>NUCLEOTIDE SEQUENCE [LARGE SCALE GENOMIC DNA]</scope>
</reference>
<dbReference type="AlphaFoldDB" id="A0A4W3JXN4"/>
<keyword evidence="15" id="KW-1185">Reference proteome</keyword>
<dbReference type="GO" id="GO:0005737">
    <property type="term" value="C:cytoplasm"/>
    <property type="evidence" value="ECO:0007669"/>
    <property type="project" value="UniProtKB-SubCell"/>
</dbReference>
<dbReference type="SMART" id="SM00409">
    <property type="entry name" value="IG"/>
    <property type="match status" value="3"/>
</dbReference>
<evidence type="ECO:0000256" key="12">
    <source>
        <dbReference type="SAM" id="Phobius"/>
    </source>
</evidence>
<reference evidence="14" key="4">
    <citation type="submission" date="2025-08" db="UniProtKB">
        <authorList>
            <consortium name="Ensembl"/>
        </authorList>
    </citation>
    <scope>IDENTIFICATION</scope>
</reference>
<feature type="domain" description="Ig-like" evidence="13">
    <location>
        <begin position="149"/>
        <end position="234"/>
    </location>
</feature>
<dbReference type="RefSeq" id="XP_007903507.1">
    <property type="nucleotide sequence ID" value="XM_007905316.1"/>
</dbReference>
<dbReference type="InterPro" id="IPR052280">
    <property type="entry name" value="HEPACAM_domain"/>
</dbReference>
<evidence type="ECO:0000256" key="2">
    <source>
        <dbReference type="ARBA" id="ARBA00022490"/>
    </source>
</evidence>
<dbReference type="RefSeq" id="XP_007903506.1">
    <property type="nucleotide sequence ID" value="XM_007905315.1"/>
</dbReference>
<dbReference type="KEGG" id="cmk:103186350"/>
<name>A0A4W3JXN4_CALMI</name>
<dbReference type="Gene3D" id="2.60.40.10">
    <property type="entry name" value="Immunoglobulins"/>
    <property type="match status" value="3"/>
</dbReference>
<dbReference type="GeneTree" id="ENSGT01130000278319"/>
<keyword evidence="2" id="KW-0963">Cytoplasm</keyword>
<evidence type="ECO:0000313" key="14">
    <source>
        <dbReference type="Ensembl" id="ENSCMIP00000042983.1"/>
    </source>
</evidence>
<dbReference type="PANTHER" id="PTHR44888:SF1">
    <property type="entry name" value="HEPACAM FAMILY MEMBER 2"/>
    <property type="match status" value="1"/>
</dbReference>
<comment type="subcellular location">
    <subcellularLocation>
        <location evidence="1">Cytoplasm</location>
    </subcellularLocation>
    <subcellularLocation>
        <location evidence="11">Endomembrane system</location>
        <topology evidence="11">Single-pass type I membrane protein</topology>
    </subcellularLocation>
</comment>
<evidence type="ECO:0000259" key="13">
    <source>
        <dbReference type="PROSITE" id="PS50835"/>
    </source>
</evidence>
<dbReference type="GO" id="GO:0012505">
    <property type="term" value="C:endomembrane system"/>
    <property type="evidence" value="ECO:0007669"/>
    <property type="project" value="UniProtKB-SubCell"/>
</dbReference>
<evidence type="ECO:0000256" key="5">
    <source>
        <dbReference type="ARBA" id="ARBA00022989"/>
    </source>
</evidence>
<dbReference type="InterPro" id="IPR013783">
    <property type="entry name" value="Ig-like_fold"/>
</dbReference>
<dbReference type="PROSITE" id="PS50835">
    <property type="entry name" value="IG_LIKE"/>
    <property type="match status" value="2"/>
</dbReference>
<organism evidence="14 15">
    <name type="scientific">Callorhinchus milii</name>
    <name type="common">Ghost shark</name>
    <dbReference type="NCBI Taxonomy" id="7868"/>
    <lineage>
        <taxon>Eukaryota</taxon>
        <taxon>Metazoa</taxon>
        <taxon>Chordata</taxon>
        <taxon>Craniata</taxon>
        <taxon>Vertebrata</taxon>
        <taxon>Chondrichthyes</taxon>
        <taxon>Holocephali</taxon>
        <taxon>Chimaeriformes</taxon>
        <taxon>Callorhinchidae</taxon>
        <taxon>Callorhinchus</taxon>
    </lineage>
</organism>
<keyword evidence="5 12" id="KW-1133">Transmembrane helix</keyword>
<keyword evidence="3 12" id="KW-0812">Transmembrane</keyword>
<dbReference type="Ensembl" id="ENSCMIT00000043604.1">
    <property type="protein sequence ID" value="ENSCMIP00000042983.1"/>
    <property type="gene ID" value="ENSCMIG00000017855.1"/>
</dbReference>
<evidence type="ECO:0000313" key="15">
    <source>
        <dbReference type="Proteomes" id="UP000314986"/>
    </source>
</evidence>
<accession>A0A4W3JXN4</accession>
<dbReference type="InterPro" id="IPR013106">
    <property type="entry name" value="Ig_V-set"/>
</dbReference>
<keyword evidence="10" id="KW-0393">Immunoglobulin domain</keyword>
<reference evidence="15" key="1">
    <citation type="journal article" date="2006" name="Science">
        <title>Ancient noncoding elements conserved in the human genome.</title>
        <authorList>
            <person name="Venkatesh B."/>
            <person name="Kirkness E.F."/>
            <person name="Loh Y.H."/>
            <person name="Halpern A.L."/>
            <person name="Lee A.P."/>
            <person name="Johnson J."/>
            <person name="Dandona N."/>
            <person name="Viswanathan L.D."/>
            <person name="Tay A."/>
            <person name="Venter J.C."/>
            <person name="Strausberg R.L."/>
            <person name="Brenner S."/>
        </authorList>
    </citation>
    <scope>NUCLEOTIDE SEQUENCE [LARGE SCALE GENOMIC DNA]</scope>
</reference>
<evidence type="ECO:0000256" key="1">
    <source>
        <dbReference type="ARBA" id="ARBA00004496"/>
    </source>
</evidence>
<keyword evidence="9" id="KW-0131">Cell cycle</keyword>
<gene>
    <name evidence="14" type="primary">hepacam2</name>
</gene>
<keyword evidence="4" id="KW-0732">Signal</keyword>
<evidence type="ECO:0000256" key="7">
    <source>
        <dbReference type="ARBA" id="ARBA00023157"/>
    </source>
</evidence>
<dbReference type="OrthoDB" id="9872799at2759"/>
<dbReference type="Proteomes" id="UP000314986">
    <property type="component" value="Unassembled WGS sequence"/>
</dbReference>